<dbReference type="STRING" id="1183438.GKIL_3063"/>
<sequence length="409" mass="45392">MKWVRFVLGEAPSGELNTAALPIEIRSADLNLVARTTLDRAVSLSPGAYFVSAALPDGTAYSAPFSVDEDGPENETVTLTGEAVVWTPDAPQLAGSTFALDWNSYFDKFKKRTPSFKGAPKAAIRTSDVALRLYGGSLMDGYRLVQSPWQLSAESVSIPEAAQAYRLKLQLSPQDDVALVQLLQQGQQPQNLVYLQAIGPGADPLVYRTDAPGWQIGLIVQHEAARQLLQFRSRGYLQEAQTIANHAEELLYGKLNDPIAATVGAYALLRFGELDRLHDWPENLMNWFTWLPDGPAIRAEQLARLGEHHKAIELFAQIAQRGLPLFNTGFSYAIERLSTYVRVAERQFNPEILSLAQTCLEALTRYASFIDYQRTGLTFTGLNPDRPDGLRRHKELSFLEALQYLDLPG</sequence>
<dbReference type="EMBL" id="CP003587">
    <property type="protein sequence ID" value="AGY59309.1"/>
    <property type="molecule type" value="Genomic_DNA"/>
</dbReference>
<dbReference type="KEGG" id="glj:GKIL_3063"/>
<reference evidence="1 2" key="1">
    <citation type="journal article" date="2013" name="PLoS ONE">
        <title>Cultivation and Complete Genome Sequencing of Gloeobacter kilaueensis sp. nov., from a Lava Cave in Kilauea Caldera, Hawai'i.</title>
        <authorList>
            <person name="Saw J.H."/>
            <person name="Schatz M."/>
            <person name="Brown M.V."/>
            <person name="Kunkel D.D."/>
            <person name="Foster J.S."/>
            <person name="Shick H."/>
            <person name="Christensen S."/>
            <person name="Hou S."/>
            <person name="Wan X."/>
            <person name="Donachie S.P."/>
        </authorList>
    </citation>
    <scope>NUCLEOTIDE SEQUENCE [LARGE SCALE GENOMIC DNA]</scope>
    <source>
        <strain evidence="2">JS</strain>
    </source>
</reference>
<gene>
    <name evidence="1" type="ORF">GKIL_3063</name>
</gene>
<dbReference type="Proteomes" id="UP000017396">
    <property type="component" value="Chromosome"/>
</dbReference>
<keyword evidence="2" id="KW-1185">Reference proteome</keyword>
<dbReference type="eggNOG" id="ENOG502ZTEG">
    <property type="taxonomic scope" value="Bacteria"/>
</dbReference>
<dbReference type="HOGENOM" id="CLU_672263_0_0_3"/>
<dbReference type="RefSeq" id="WP_023174561.1">
    <property type="nucleotide sequence ID" value="NC_022600.1"/>
</dbReference>
<evidence type="ECO:0000313" key="2">
    <source>
        <dbReference type="Proteomes" id="UP000017396"/>
    </source>
</evidence>
<dbReference type="OrthoDB" id="979785at2"/>
<evidence type="ECO:0000313" key="1">
    <source>
        <dbReference type="EMBL" id="AGY59309.1"/>
    </source>
</evidence>
<accession>U5QP23</accession>
<organism evidence="1 2">
    <name type="scientific">Gloeobacter kilaueensis (strain ATCC BAA-2537 / CCAP 1431/1 / ULC 316 / JS1)</name>
    <dbReference type="NCBI Taxonomy" id="1183438"/>
    <lineage>
        <taxon>Bacteria</taxon>
        <taxon>Bacillati</taxon>
        <taxon>Cyanobacteriota</taxon>
        <taxon>Cyanophyceae</taxon>
        <taxon>Gloeobacterales</taxon>
        <taxon>Gloeobacteraceae</taxon>
        <taxon>Gloeobacter</taxon>
    </lineage>
</organism>
<dbReference type="AlphaFoldDB" id="U5QP23"/>
<name>U5QP23_GLOK1</name>
<proteinExistence type="predicted"/>
<protein>
    <submittedName>
        <fullName evidence="1">Uncharacterized protein</fullName>
    </submittedName>
</protein>